<protein>
    <submittedName>
        <fullName evidence="1">Uncharacterized protein</fullName>
    </submittedName>
</protein>
<evidence type="ECO:0000313" key="1">
    <source>
        <dbReference type="EMBL" id="KAK3589769.1"/>
    </source>
</evidence>
<reference evidence="1" key="3">
    <citation type="submission" date="2023-05" db="EMBL/GenBank/DDBJ databases">
        <authorList>
            <person name="Smith C.H."/>
        </authorList>
    </citation>
    <scope>NUCLEOTIDE SEQUENCE</scope>
    <source>
        <strain evidence="1">CHS0354</strain>
        <tissue evidence="1">Mantle</tissue>
    </source>
</reference>
<sequence>MSESLTSSRELLQQIVTNTTPSKITMISVSSTNPEFSVNFQTAISASEIALAQLRVYNSWPDIRSKPFGGLPANNSLVFANKNKADGTTDWQVVGISTGSYQIEEINDEFQRRIKSITGKEAKIAITVYEPTLSAVIEENSPDYLVDIYESSIRSVLGWPEVAPVYNGVSESTKIEFKTSEEKFIKDPEYREKYAWHYIRFKFDPNDNNHYFTDFDRKRIPKMNRSAFNVIQTLMSRIIEIVNEEIFKEFFNTLKPEYDKAFNDLRNLLTSLSQHYDHNVKQQIIELIKHLNGILFDLYIANRSIINIATATLNNPYATPDLNQLFLNHYKIKENDLRTFIIPDLNNAEMKKSFSDLTEEYYPGVIQSWRKIALPPSILKHNNNPFGAGRHISPGIVNITTTIAVNLVCDVVDGSFQIDLSNSSQAQQG</sequence>
<feature type="non-terminal residue" evidence="1">
    <location>
        <position position="429"/>
    </location>
</feature>
<dbReference type="EMBL" id="JAEAOA010001293">
    <property type="protein sequence ID" value="KAK3589769.1"/>
    <property type="molecule type" value="Genomic_DNA"/>
</dbReference>
<comment type="caution">
    <text evidence="1">The sequence shown here is derived from an EMBL/GenBank/DDBJ whole genome shotgun (WGS) entry which is preliminary data.</text>
</comment>
<reference evidence="1" key="1">
    <citation type="journal article" date="2021" name="Genome Biol. Evol.">
        <title>A High-Quality Reference Genome for a Parasitic Bivalve with Doubly Uniparental Inheritance (Bivalvia: Unionida).</title>
        <authorList>
            <person name="Smith C.H."/>
        </authorList>
    </citation>
    <scope>NUCLEOTIDE SEQUENCE</scope>
    <source>
        <strain evidence="1">CHS0354</strain>
    </source>
</reference>
<name>A0AAE0VTP7_9BIVA</name>
<keyword evidence="2" id="KW-1185">Reference proteome</keyword>
<gene>
    <name evidence="1" type="ORF">CHS0354_021099</name>
</gene>
<reference evidence="1" key="2">
    <citation type="journal article" date="2021" name="Genome Biol. Evol.">
        <title>Developing a high-quality reference genome for a parasitic bivalve with doubly uniparental inheritance (Bivalvia: Unionida).</title>
        <authorList>
            <person name="Smith C.H."/>
        </authorList>
    </citation>
    <scope>NUCLEOTIDE SEQUENCE</scope>
    <source>
        <strain evidence="1">CHS0354</strain>
        <tissue evidence="1">Mantle</tissue>
    </source>
</reference>
<evidence type="ECO:0000313" key="2">
    <source>
        <dbReference type="Proteomes" id="UP001195483"/>
    </source>
</evidence>
<proteinExistence type="predicted"/>
<dbReference type="AlphaFoldDB" id="A0AAE0VTP7"/>
<dbReference type="Proteomes" id="UP001195483">
    <property type="component" value="Unassembled WGS sequence"/>
</dbReference>
<accession>A0AAE0VTP7</accession>
<organism evidence="1 2">
    <name type="scientific">Potamilus streckersoni</name>
    <dbReference type="NCBI Taxonomy" id="2493646"/>
    <lineage>
        <taxon>Eukaryota</taxon>
        <taxon>Metazoa</taxon>
        <taxon>Spiralia</taxon>
        <taxon>Lophotrochozoa</taxon>
        <taxon>Mollusca</taxon>
        <taxon>Bivalvia</taxon>
        <taxon>Autobranchia</taxon>
        <taxon>Heteroconchia</taxon>
        <taxon>Palaeoheterodonta</taxon>
        <taxon>Unionida</taxon>
        <taxon>Unionoidea</taxon>
        <taxon>Unionidae</taxon>
        <taxon>Ambleminae</taxon>
        <taxon>Lampsilini</taxon>
        <taxon>Potamilus</taxon>
    </lineage>
</organism>